<comment type="caution">
    <text evidence="2">The sequence shown here is derived from an EMBL/GenBank/DDBJ whole genome shotgun (WGS) entry which is preliminary data.</text>
</comment>
<reference evidence="2 3" key="1">
    <citation type="submission" date="2024-05" db="EMBL/GenBank/DDBJ databases">
        <authorList>
            <person name="Jiang F."/>
        </authorList>
    </citation>
    <scope>NUCLEOTIDE SEQUENCE [LARGE SCALE GENOMIC DNA]</scope>
    <source>
        <strain evidence="2 3">LZ166</strain>
    </source>
</reference>
<dbReference type="InterPro" id="IPR004919">
    <property type="entry name" value="GmrSD_N"/>
</dbReference>
<organism evidence="2 3">
    <name type="scientific">Aquibium pacificus</name>
    <dbReference type="NCBI Taxonomy" id="3153579"/>
    <lineage>
        <taxon>Bacteria</taxon>
        <taxon>Pseudomonadati</taxon>
        <taxon>Pseudomonadota</taxon>
        <taxon>Alphaproteobacteria</taxon>
        <taxon>Hyphomicrobiales</taxon>
        <taxon>Phyllobacteriaceae</taxon>
        <taxon>Aquibium</taxon>
    </lineage>
</organism>
<protein>
    <submittedName>
        <fullName evidence="2">DUF262 domain-containing protein</fullName>
    </submittedName>
</protein>
<dbReference type="PANTHER" id="PTHR39639:SF1">
    <property type="entry name" value="DUF262 DOMAIN-CONTAINING PROTEIN"/>
    <property type="match status" value="1"/>
</dbReference>
<gene>
    <name evidence="2" type="ORF">ABGN05_23080</name>
</gene>
<sequence length="355" mass="40868">MHVQDDIVSSFREAQSKLVVQTADLPLGTLAGMVDTRAIDLEPGFQRRERWSTEKQAALIESFLLNVPVPPVYLAEEMDGTYTAIDGKQRLRAIADFISGKFALRSMERLRSAEGVRFGDLPSEVVNSLRLRPYLRVVTLLKQTDPLLKYEVFLRLNRGGEALNAQEIRNVAFRGDFNDRIYILSENHFLRHQLKIENTRSAAYKEMSDAEFVLRFLTLRERFENFSGSLIREMDDFMRRKQKASSEEIEKLSHLFVDAIGRCERIWGNLAFRRPEGQGWRDQTLAGMYDAQMIAASEVTEEVVEKAESSKPQVKHATRQLFSDPEFDKAVRTGTNTPQRIRYRIGKMRELLEAV</sequence>
<dbReference type="RefSeq" id="WP_367956409.1">
    <property type="nucleotide sequence ID" value="NZ_JBDPGJ010000005.1"/>
</dbReference>
<proteinExistence type="predicted"/>
<feature type="domain" description="GmrSD restriction endonucleases N-terminal" evidence="1">
    <location>
        <begin position="37"/>
        <end position="171"/>
    </location>
</feature>
<name>A0ABV3SQR0_9HYPH</name>
<dbReference type="Pfam" id="PF03235">
    <property type="entry name" value="GmrSD_N"/>
    <property type="match status" value="1"/>
</dbReference>
<evidence type="ECO:0000313" key="2">
    <source>
        <dbReference type="EMBL" id="MEX0408548.1"/>
    </source>
</evidence>
<dbReference type="Proteomes" id="UP001556692">
    <property type="component" value="Unassembled WGS sequence"/>
</dbReference>
<dbReference type="PANTHER" id="PTHR39639">
    <property type="entry name" value="CHROMOSOME 16, WHOLE GENOME SHOTGUN SEQUENCE"/>
    <property type="match status" value="1"/>
</dbReference>
<evidence type="ECO:0000313" key="3">
    <source>
        <dbReference type="Proteomes" id="UP001556692"/>
    </source>
</evidence>
<keyword evidence="3" id="KW-1185">Reference proteome</keyword>
<dbReference type="EMBL" id="JBDPGJ010000005">
    <property type="protein sequence ID" value="MEX0408548.1"/>
    <property type="molecule type" value="Genomic_DNA"/>
</dbReference>
<accession>A0ABV3SQR0</accession>
<evidence type="ECO:0000259" key="1">
    <source>
        <dbReference type="Pfam" id="PF03235"/>
    </source>
</evidence>